<accession>A0A5C4Y3F3</accession>
<evidence type="ECO:0000313" key="3">
    <source>
        <dbReference type="EMBL" id="MBB6017636.1"/>
    </source>
</evidence>
<dbReference type="Pfam" id="PF01230">
    <property type="entry name" value="HIT"/>
    <property type="match status" value="1"/>
</dbReference>
<feature type="domain" description="HIT" evidence="2">
    <location>
        <begin position="55"/>
        <end position="140"/>
    </location>
</feature>
<dbReference type="GO" id="GO:0016787">
    <property type="term" value="F:hydrolase activity"/>
    <property type="evidence" value="ECO:0007669"/>
    <property type="project" value="UniProtKB-KW"/>
</dbReference>
<keyword evidence="3" id="KW-0378">Hydrolase</keyword>
<dbReference type="SUPFAM" id="SSF54197">
    <property type="entry name" value="HIT-like"/>
    <property type="match status" value="1"/>
</dbReference>
<protein>
    <submittedName>
        <fullName evidence="3">Diadenosine tetraphosphate (Ap4A) HIT family hydrolase</fullName>
    </submittedName>
    <submittedName>
        <fullName evidence="4">HIT family protein</fullName>
    </submittedName>
</protein>
<comment type="caution">
    <text evidence="4">The sequence shown here is derived from an EMBL/GenBank/DDBJ whole genome shotgun (WGS) entry which is preliminary data.</text>
</comment>
<dbReference type="Proteomes" id="UP000313988">
    <property type="component" value="Unassembled WGS sequence"/>
</dbReference>
<keyword evidence="6" id="KW-1185">Reference proteome</keyword>
<gene>
    <name evidence="4" type="ORF">FHR04_13235</name>
    <name evidence="3" type="ORF">HNQ04_002905</name>
</gene>
<dbReference type="OrthoDB" id="9784774at2"/>
<dbReference type="InterPro" id="IPR036265">
    <property type="entry name" value="HIT-like_sf"/>
</dbReference>
<name>A0A5C4Y3F3_9DEIO</name>
<dbReference type="EMBL" id="JACHEW010000016">
    <property type="protein sequence ID" value="MBB6017636.1"/>
    <property type="molecule type" value="Genomic_DNA"/>
</dbReference>
<dbReference type="PROSITE" id="PS51084">
    <property type="entry name" value="HIT_2"/>
    <property type="match status" value="1"/>
</dbReference>
<organism evidence="4 5">
    <name type="scientific">Deinococcus radiopugnans ATCC 19172</name>
    <dbReference type="NCBI Taxonomy" id="585398"/>
    <lineage>
        <taxon>Bacteria</taxon>
        <taxon>Thermotogati</taxon>
        <taxon>Deinococcota</taxon>
        <taxon>Deinococci</taxon>
        <taxon>Deinococcales</taxon>
        <taxon>Deinococcaceae</taxon>
        <taxon>Deinococcus</taxon>
    </lineage>
</organism>
<evidence type="ECO:0000313" key="4">
    <source>
        <dbReference type="EMBL" id="TNM70361.1"/>
    </source>
</evidence>
<evidence type="ECO:0000259" key="2">
    <source>
        <dbReference type="PROSITE" id="PS51084"/>
    </source>
</evidence>
<evidence type="ECO:0000256" key="1">
    <source>
        <dbReference type="PROSITE-ProRule" id="PRU00464"/>
    </source>
</evidence>
<feature type="short sequence motif" description="Histidine triad motif" evidence="1">
    <location>
        <begin position="125"/>
        <end position="129"/>
    </location>
</feature>
<dbReference type="AlphaFoldDB" id="A0A5C4Y3F3"/>
<evidence type="ECO:0000313" key="5">
    <source>
        <dbReference type="Proteomes" id="UP000313988"/>
    </source>
</evidence>
<dbReference type="Proteomes" id="UP000629870">
    <property type="component" value="Unassembled WGS sequence"/>
</dbReference>
<dbReference type="Gene3D" id="3.30.428.10">
    <property type="entry name" value="HIT-like"/>
    <property type="match status" value="1"/>
</dbReference>
<dbReference type="InterPro" id="IPR011146">
    <property type="entry name" value="HIT-like"/>
</dbReference>
<reference evidence="4 5" key="1">
    <citation type="submission" date="2019-06" db="EMBL/GenBank/DDBJ databases">
        <title>Genome sequence of Deinococcus radiopugnans ATCC 19172.</title>
        <authorList>
            <person name="Maclea K.S."/>
            <person name="Maynard C.R."/>
        </authorList>
    </citation>
    <scope>NUCLEOTIDE SEQUENCE [LARGE SCALE GENOMIC DNA]</scope>
    <source>
        <strain evidence="4 5">ATCC 19172</strain>
    </source>
</reference>
<reference evidence="3 6" key="2">
    <citation type="submission" date="2020-08" db="EMBL/GenBank/DDBJ databases">
        <title>Genomic Encyclopedia of Type Strains, Phase IV (KMG-IV): sequencing the most valuable type-strain genomes for metagenomic binning, comparative biology and taxonomic classification.</title>
        <authorList>
            <person name="Goeker M."/>
        </authorList>
    </citation>
    <scope>NUCLEOTIDE SEQUENCE [LARGE SCALE GENOMIC DNA]</scope>
    <source>
        <strain evidence="3 6">DSM 12027</strain>
    </source>
</reference>
<dbReference type="EMBL" id="VDMO01000014">
    <property type="protein sequence ID" value="TNM70361.1"/>
    <property type="molecule type" value="Genomic_DNA"/>
</dbReference>
<dbReference type="RefSeq" id="WP_139403861.1">
    <property type="nucleotide sequence ID" value="NZ_JACHEW010000016.1"/>
</dbReference>
<evidence type="ECO:0000313" key="6">
    <source>
        <dbReference type="Proteomes" id="UP000629870"/>
    </source>
</evidence>
<proteinExistence type="predicted"/>
<sequence>MGDAKPVLRALAAPLPAQLSRECISCTPPQHDPDTIFFTEGWKVVLHPSQCGLSNVLLATRRHVPRMADLTPAEWQEFQMVTAALEPALERAFGAALINMAYQRNWAYRVAEPDPPFKGGRPNPHVHWHLTPRYAQPVEFGGLIFDDPTFGEPFEWRTVDVPAQIRRAIIERLRAQLGVVLE</sequence>